<evidence type="ECO:0000256" key="3">
    <source>
        <dbReference type="ARBA" id="ARBA00022694"/>
    </source>
</evidence>
<dbReference type="NCBIfam" id="TIGR00430">
    <property type="entry name" value="Q_tRNA_tgt"/>
    <property type="match status" value="1"/>
</dbReference>
<keyword evidence="2" id="KW-0808">Transferase</keyword>
<keyword evidence="9" id="KW-1185">Reference proteome</keyword>
<dbReference type="eggNOG" id="KOG3908">
    <property type="taxonomic scope" value="Eukaryota"/>
</dbReference>
<keyword evidence="5" id="KW-0862">Zinc</keyword>
<evidence type="ECO:0000256" key="6">
    <source>
        <dbReference type="ARBA" id="ARBA00024223"/>
    </source>
</evidence>
<dbReference type="GO" id="GO:0005829">
    <property type="term" value="C:cytosol"/>
    <property type="evidence" value="ECO:0007669"/>
    <property type="project" value="TreeGrafter"/>
</dbReference>
<keyword evidence="1" id="KW-0328">Glycosyltransferase</keyword>
<dbReference type="EMBL" id="CM000605">
    <property type="protein sequence ID" value="EEC51250.1"/>
    <property type="molecule type" value="Genomic_DNA"/>
</dbReference>
<dbReference type="Proteomes" id="UP000000759">
    <property type="component" value="Chromosome 1"/>
</dbReference>
<dbReference type="GO" id="GO:0008479">
    <property type="term" value="F:tRNA-guanosine(34) queuine transglycosylase activity"/>
    <property type="evidence" value="ECO:0007669"/>
    <property type="project" value="UniProtKB-EC"/>
</dbReference>
<dbReference type="OrthoDB" id="10249838at2759"/>
<dbReference type="PANTHER" id="PTHR43530">
    <property type="entry name" value="QUEUINE TRNA-RIBOSYLTRANSFERASE CATALYTIC SUBUNIT 1"/>
    <property type="match status" value="1"/>
</dbReference>
<evidence type="ECO:0000313" key="8">
    <source>
        <dbReference type="EMBL" id="EEC51250.1"/>
    </source>
</evidence>
<dbReference type="GO" id="GO:0046872">
    <property type="term" value="F:metal ion binding"/>
    <property type="evidence" value="ECO:0007669"/>
    <property type="project" value="UniProtKB-KW"/>
</dbReference>
<dbReference type="PANTHER" id="PTHR43530:SF1">
    <property type="entry name" value="QUEUINE TRNA-RIBOSYLTRANSFERASE CATALYTIC SUBUNIT 1"/>
    <property type="match status" value="1"/>
</dbReference>
<organism evidence="8 9">
    <name type="scientific">Phaeodactylum tricornutum (strain CCAP 1055/1)</name>
    <dbReference type="NCBI Taxonomy" id="556484"/>
    <lineage>
        <taxon>Eukaryota</taxon>
        <taxon>Sar</taxon>
        <taxon>Stramenopiles</taxon>
        <taxon>Ochrophyta</taxon>
        <taxon>Bacillariophyta</taxon>
        <taxon>Bacillariophyceae</taxon>
        <taxon>Bacillariophycidae</taxon>
        <taxon>Naviculales</taxon>
        <taxon>Phaeodactylaceae</taxon>
        <taxon>Phaeodactylum</taxon>
    </lineage>
</organism>
<dbReference type="STRING" id="556484.B7FPX7"/>
<dbReference type="InterPro" id="IPR002616">
    <property type="entry name" value="tRNA_ribo_trans-like"/>
</dbReference>
<accession>B7FPX7</accession>
<evidence type="ECO:0000256" key="5">
    <source>
        <dbReference type="ARBA" id="ARBA00022833"/>
    </source>
</evidence>
<evidence type="ECO:0000259" key="7">
    <source>
        <dbReference type="Pfam" id="PF01702"/>
    </source>
</evidence>
<keyword evidence="3" id="KW-0819">tRNA processing</keyword>
<sequence>MFMPVGTKGCLKGLAVQELVTDPALSCPIILGNTYHLAIQPGTELVDEMGGLHAFQAQPYNLLTDSGGFQMVSLVKLSKITEEGVSFQNPFQKHTNADDVSSMLLLRPEDSIRHQNNIGANIIMALDDVVSSVMEDEARFVTATHRTLRWYDRCVAAHAKADTQNLFPIVQGGLDIALGGKREQCLAGFRHRAVTQGYCIPGYAIGGLAGGESKDDFWRVVDHCCRALPDDKPRYLMGVGYPLDLVVCTALGCDLYDCVYPTRTARFGVALVPGRHPGTLRLKAHECASDTGPIQDGCGCQACREGISRARLHLLLKTNNPLAAELVTQHNIAYMMTLVRDMRNSILRNEFAAFASNFVQQQFPGERQGGDECPAWVKNALEAAGVGLLK</sequence>
<dbReference type="InterPro" id="IPR004803">
    <property type="entry name" value="TGT"/>
</dbReference>
<evidence type="ECO:0000256" key="1">
    <source>
        <dbReference type="ARBA" id="ARBA00022676"/>
    </source>
</evidence>
<dbReference type="EC" id="2.4.2.64" evidence="6"/>
<reference evidence="8 9" key="1">
    <citation type="journal article" date="2008" name="Nature">
        <title>The Phaeodactylum genome reveals the evolutionary history of diatom genomes.</title>
        <authorList>
            <person name="Bowler C."/>
            <person name="Allen A.E."/>
            <person name="Badger J.H."/>
            <person name="Grimwood J."/>
            <person name="Jabbari K."/>
            <person name="Kuo A."/>
            <person name="Maheswari U."/>
            <person name="Martens C."/>
            <person name="Maumus F."/>
            <person name="Otillar R.P."/>
            <person name="Rayko E."/>
            <person name="Salamov A."/>
            <person name="Vandepoele K."/>
            <person name="Beszteri B."/>
            <person name="Gruber A."/>
            <person name="Heijde M."/>
            <person name="Katinka M."/>
            <person name="Mock T."/>
            <person name="Valentin K."/>
            <person name="Verret F."/>
            <person name="Berges J.A."/>
            <person name="Brownlee C."/>
            <person name="Cadoret J.P."/>
            <person name="Chiovitti A."/>
            <person name="Choi C.J."/>
            <person name="Coesel S."/>
            <person name="De Martino A."/>
            <person name="Detter J.C."/>
            <person name="Durkin C."/>
            <person name="Falciatore A."/>
            <person name="Fournet J."/>
            <person name="Haruta M."/>
            <person name="Huysman M.J."/>
            <person name="Jenkins B.D."/>
            <person name="Jiroutova K."/>
            <person name="Jorgensen R.E."/>
            <person name="Joubert Y."/>
            <person name="Kaplan A."/>
            <person name="Kroger N."/>
            <person name="Kroth P.G."/>
            <person name="La Roche J."/>
            <person name="Lindquist E."/>
            <person name="Lommer M."/>
            <person name="Martin-Jezequel V."/>
            <person name="Lopez P.J."/>
            <person name="Lucas S."/>
            <person name="Mangogna M."/>
            <person name="McGinnis K."/>
            <person name="Medlin L.K."/>
            <person name="Montsant A."/>
            <person name="Oudot-Le Secq M.P."/>
            <person name="Napoli C."/>
            <person name="Obornik M."/>
            <person name="Parker M.S."/>
            <person name="Petit J.L."/>
            <person name="Porcel B.M."/>
            <person name="Poulsen N."/>
            <person name="Robison M."/>
            <person name="Rychlewski L."/>
            <person name="Rynearson T.A."/>
            <person name="Schmutz J."/>
            <person name="Shapiro H."/>
            <person name="Siaut M."/>
            <person name="Stanley M."/>
            <person name="Sussman M.R."/>
            <person name="Taylor A.R."/>
            <person name="Vardi A."/>
            <person name="von Dassow P."/>
            <person name="Vyverman W."/>
            <person name="Willis A."/>
            <person name="Wyrwicz L.S."/>
            <person name="Rokhsar D.S."/>
            <person name="Weissenbach J."/>
            <person name="Armbrust E.V."/>
            <person name="Green B.R."/>
            <person name="Van de Peer Y."/>
            <person name="Grigoriev I.V."/>
        </authorList>
    </citation>
    <scope>NUCLEOTIDE SEQUENCE [LARGE SCALE GENOMIC DNA]</scope>
    <source>
        <strain evidence="8 9">CCAP 1055/1</strain>
    </source>
</reference>
<dbReference type="AlphaFoldDB" id="B7FPX7"/>
<dbReference type="PaxDb" id="2850-Phatr17628"/>
<dbReference type="InterPro" id="IPR036511">
    <property type="entry name" value="TGT-like_sf"/>
</dbReference>
<dbReference type="GeneID" id="7196529"/>
<name>B7FPX7_PHATC</name>
<dbReference type="InParanoid" id="B7FPX7"/>
<reference evidence="9" key="2">
    <citation type="submission" date="2008-08" db="EMBL/GenBank/DDBJ databases">
        <authorList>
            <consortium name="Diatom Consortium"/>
            <person name="Grigoriev I."/>
            <person name="Grimwood J."/>
            <person name="Kuo A."/>
            <person name="Otillar R.P."/>
            <person name="Salamov A."/>
            <person name="Detter J.C."/>
            <person name="Lindquist E."/>
            <person name="Shapiro H."/>
            <person name="Lucas S."/>
            <person name="Glavina del Rio T."/>
            <person name="Pitluck S."/>
            <person name="Rokhsar D."/>
            <person name="Bowler C."/>
        </authorList>
    </citation>
    <scope>GENOME REANNOTATION</scope>
    <source>
        <strain evidence="9">CCAP 1055/1</strain>
    </source>
</reference>
<dbReference type="FunCoup" id="B7FPX7">
    <property type="interactions" value="167"/>
</dbReference>
<keyword evidence="4" id="KW-0479">Metal-binding</keyword>
<feature type="domain" description="tRNA-guanine(15) transglycosylase-like" evidence="7">
    <location>
        <begin position="1"/>
        <end position="362"/>
    </location>
</feature>
<evidence type="ECO:0000256" key="2">
    <source>
        <dbReference type="ARBA" id="ARBA00022679"/>
    </source>
</evidence>
<dbReference type="GO" id="GO:0006400">
    <property type="term" value="P:tRNA modification"/>
    <property type="evidence" value="ECO:0007669"/>
    <property type="project" value="InterPro"/>
</dbReference>
<dbReference type="HOGENOM" id="CLU_022060_1_0_1"/>
<evidence type="ECO:0000313" key="9">
    <source>
        <dbReference type="Proteomes" id="UP000000759"/>
    </source>
</evidence>
<protein>
    <recommendedName>
        <fullName evidence="6">tRNA-guanosine(34) queuine transglycosylase</fullName>
        <ecNumber evidence="6">2.4.2.64</ecNumber>
    </recommendedName>
</protein>
<dbReference type="Pfam" id="PF01702">
    <property type="entry name" value="TGT"/>
    <property type="match status" value="1"/>
</dbReference>
<evidence type="ECO:0000256" key="4">
    <source>
        <dbReference type="ARBA" id="ARBA00022723"/>
    </source>
</evidence>
<dbReference type="SUPFAM" id="SSF51713">
    <property type="entry name" value="tRNA-guanine transglycosylase"/>
    <property type="match status" value="1"/>
</dbReference>
<proteinExistence type="predicted"/>
<gene>
    <name evidence="8" type="ORF">PHATRDRAFT_17628</name>
</gene>
<dbReference type="Gene3D" id="3.20.20.105">
    <property type="entry name" value="Queuine tRNA-ribosyltransferase-like"/>
    <property type="match status" value="1"/>
</dbReference>
<dbReference type="NCBIfam" id="TIGR00449">
    <property type="entry name" value="tgt_general"/>
    <property type="match status" value="1"/>
</dbReference>
<dbReference type="RefSeq" id="XP_002176787.1">
    <property type="nucleotide sequence ID" value="XM_002176751.1"/>
</dbReference>
<dbReference type="KEGG" id="pti:PHATRDRAFT_17628"/>